<dbReference type="InterPro" id="IPR010982">
    <property type="entry name" value="Lambda_DNA-bd_dom_sf"/>
</dbReference>
<dbReference type="OrthoDB" id="3782725at2"/>
<keyword evidence="9" id="KW-1185">Reference proteome</keyword>
<dbReference type="Pfam" id="PF08447">
    <property type="entry name" value="PAS_3"/>
    <property type="match status" value="2"/>
</dbReference>
<dbReference type="KEGG" id="mets:DK389_10100"/>
<sequence>MSAAVPNIEPSLQLIPERSAMNPPTLAFSSREFLRMVESFGLSGNWGWNFARKEYVWSSGLYRLFGIEDGTIRPDYELFRSLIHPEDRAVLEDASQILNEGILSDHTFRIIRPDGTMRMVLSRGDVYFTPDGRPAGAAGVVVDITSEQRVSLAIRAQNDRQRAIFEHGTIVSWVWTADGEVLHAPGWCELTGLAPEDLLRNWHLPIVPEERAEVLRQHAAMRERRQPFTLDFKAQVARGGRTSFRTLVVPVQNGSDAIREWTGLTFPPSATVGETATDVGSDVQHQIRGAHLRAARGLLDWTLADLASASKLSLSTIRRLEEDADGPLARSRHAAVDALRQAGVGFRLIEVSIAIAHMR</sequence>
<name>A0A2U8W3X9_9HYPH</name>
<evidence type="ECO:0000259" key="7">
    <source>
        <dbReference type="PROSITE" id="PS50943"/>
    </source>
</evidence>
<evidence type="ECO:0000256" key="4">
    <source>
        <dbReference type="ARBA" id="ARBA00022679"/>
    </source>
</evidence>
<dbReference type="EMBL" id="CP029550">
    <property type="protein sequence ID" value="AWN40813.1"/>
    <property type="molecule type" value="Genomic_DNA"/>
</dbReference>
<comment type="catalytic activity">
    <reaction evidence="1">
        <text>ATP + protein L-histidine = ADP + protein N-phospho-L-histidine.</text>
        <dbReference type="EC" id="2.7.13.3"/>
    </reaction>
</comment>
<dbReference type="InterPro" id="IPR035965">
    <property type="entry name" value="PAS-like_dom_sf"/>
</dbReference>
<accession>A0A2U8W3X9</accession>
<dbReference type="InterPro" id="IPR013655">
    <property type="entry name" value="PAS_fold_3"/>
</dbReference>
<gene>
    <name evidence="8" type="ORF">DK389_10100</name>
</gene>
<dbReference type="SMART" id="SM00091">
    <property type="entry name" value="PAS"/>
    <property type="match status" value="1"/>
</dbReference>
<dbReference type="PANTHER" id="PTHR43304">
    <property type="entry name" value="PHYTOCHROME-LIKE PROTEIN CPH1"/>
    <property type="match status" value="1"/>
</dbReference>
<evidence type="ECO:0000313" key="9">
    <source>
        <dbReference type="Proteomes" id="UP000245926"/>
    </source>
</evidence>
<evidence type="ECO:0000313" key="8">
    <source>
        <dbReference type="EMBL" id="AWN40813.1"/>
    </source>
</evidence>
<dbReference type="Proteomes" id="UP000245926">
    <property type="component" value="Chromosome"/>
</dbReference>
<dbReference type="SMART" id="SM00086">
    <property type="entry name" value="PAC"/>
    <property type="match status" value="1"/>
</dbReference>
<evidence type="ECO:0000256" key="3">
    <source>
        <dbReference type="ARBA" id="ARBA00022553"/>
    </source>
</evidence>
<dbReference type="Gene3D" id="1.10.260.40">
    <property type="entry name" value="lambda repressor-like DNA-binding domains"/>
    <property type="match status" value="1"/>
</dbReference>
<dbReference type="SUPFAM" id="SSF55785">
    <property type="entry name" value="PYP-like sensor domain (PAS domain)"/>
    <property type="match status" value="2"/>
</dbReference>
<keyword evidence="3" id="KW-0597">Phosphoprotein</keyword>
<dbReference type="GO" id="GO:0004673">
    <property type="term" value="F:protein histidine kinase activity"/>
    <property type="evidence" value="ECO:0007669"/>
    <property type="project" value="UniProtKB-EC"/>
</dbReference>
<dbReference type="InterPro" id="IPR052162">
    <property type="entry name" value="Sensor_kinase/Photoreceptor"/>
</dbReference>
<evidence type="ECO:0000256" key="1">
    <source>
        <dbReference type="ARBA" id="ARBA00000085"/>
    </source>
</evidence>
<dbReference type="PROSITE" id="PS50943">
    <property type="entry name" value="HTH_CROC1"/>
    <property type="match status" value="1"/>
</dbReference>
<proteinExistence type="predicted"/>
<dbReference type="PROSITE" id="PS50113">
    <property type="entry name" value="PAC"/>
    <property type="match status" value="1"/>
</dbReference>
<dbReference type="InterPro" id="IPR001387">
    <property type="entry name" value="Cro/C1-type_HTH"/>
</dbReference>
<dbReference type="CDD" id="cd00130">
    <property type="entry name" value="PAS"/>
    <property type="match status" value="2"/>
</dbReference>
<dbReference type="InterPro" id="IPR000014">
    <property type="entry name" value="PAS"/>
</dbReference>
<dbReference type="GO" id="GO:0003677">
    <property type="term" value="F:DNA binding"/>
    <property type="evidence" value="ECO:0007669"/>
    <property type="project" value="InterPro"/>
</dbReference>
<keyword evidence="5" id="KW-0418">Kinase</keyword>
<reference evidence="9" key="1">
    <citation type="submission" date="2018-05" db="EMBL/GenBank/DDBJ databases">
        <title>Complete Genome Sequence of Methylobacterium sp. 17SD2-17.</title>
        <authorList>
            <person name="Srinivasan S."/>
        </authorList>
    </citation>
    <scope>NUCLEOTIDE SEQUENCE [LARGE SCALE GENOMIC DNA]</scope>
    <source>
        <strain evidence="9">17SD2-17</strain>
    </source>
</reference>
<organism evidence="8 9">
    <name type="scientific">Methylobacterium durans</name>
    <dbReference type="NCBI Taxonomy" id="2202825"/>
    <lineage>
        <taxon>Bacteria</taxon>
        <taxon>Pseudomonadati</taxon>
        <taxon>Pseudomonadota</taxon>
        <taxon>Alphaproteobacteria</taxon>
        <taxon>Hyphomicrobiales</taxon>
        <taxon>Methylobacteriaceae</taxon>
        <taxon>Methylobacterium</taxon>
    </lineage>
</organism>
<feature type="domain" description="PAC" evidence="6">
    <location>
        <begin position="104"/>
        <end position="156"/>
    </location>
</feature>
<dbReference type="EC" id="2.7.13.3" evidence="2"/>
<evidence type="ECO:0000256" key="2">
    <source>
        <dbReference type="ARBA" id="ARBA00012438"/>
    </source>
</evidence>
<dbReference type="AlphaFoldDB" id="A0A2U8W3X9"/>
<dbReference type="Gene3D" id="3.30.450.20">
    <property type="entry name" value="PAS domain"/>
    <property type="match status" value="2"/>
</dbReference>
<dbReference type="PANTHER" id="PTHR43304:SF1">
    <property type="entry name" value="PAC DOMAIN-CONTAINING PROTEIN"/>
    <property type="match status" value="1"/>
</dbReference>
<dbReference type="InterPro" id="IPR000700">
    <property type="entry name" value="PAS-assoc_C"/>
</dbReference>
<protein>
    <recommendedName>
        <fullName evidence="2">histidine kinase</fullName>
        <ecNumber evidence="2">2.7.13.3</ecNumber>
    </recommendedName>
</protein>
<feature type="domain" description="HTH cro/C1-type" evidence="7">
    <location>
        <begin position="292"/>
        <end position="321"/>
    </location>
</feature>
<evidence type="ECO:0000259" key="6">
    <source>
        <dbReference type="PROSITE" id="PS50113"/>
    </source>
</evidence>
<dbReference type="InterPro" id="IPR001610">
    <property type="entry name" value="PAC"/>
</dbReference>
<dbReference type="Gene3D" id="2.10.70.100">
    <property type="match status" value="1"/>
</dbReference>
<keyword evidence="4" id="KW-0808">Transferase</keyword>
<evidence type="ECO:0000256" key="5">
    <source>
        <dbReference type="ARBA" id="ARBA00022777"/>
    </source>
</evidence>